<dbReference type="EMBL" id="NVUK01000034">
    <property type="protein sequence ID" value="PCI76079.1"/>
    <property type="molecule type" value="Genomic_DNA"/>
</dbReference>
<protein>
    <submittedName>
        <fullName evidence="1">Uncharacterized protein</fullName>
    </submittedName>
</protein>
<evidence type="ECO:0000313" key="1">
    <source>
        <dbReference type="EMBL" id="PCI76079.1"/>
    </source>
</evidence>
<sequence length="431" mass="48801">MRKRENVLCISFAVGGGHTQAAKERIKQLRKNCADIHIIEKDLIVDLVNPLFGKIVHKFLNLALKKRWVRIRNLIFSGQPLADQVVLFPSVFIATLITLIKHDIDKVISTQPVGILAMSKAILVAEKFLKKEISFELVIPELPTAKAVSFFTPIQRLKPFYKKRLLLTSVHPYCEFGKTDAEFWMQNCGIDSKQVSYAHFPVRSEFLLPDNQAISREKTQSLSLQFKAKEFESLMPFYKKDTVTLNRDKQSISVNISPSTILTTIMLGSRPLEKTLLNYARSFVKAVPENNLPYNHCIILICSDTASIISPAFTKLKKALKNLPSVAKLTILPIPFQEASTLAPLILRSDATITCSGGMTSIELMQFARGKIWIHSDFLDKTWKSASSREMPIWEIGNAEYLIHKRQAVIINPRSLQSEYMKLVTDINQQA</sequence>
<evidence type="ECO:0000313" key="2">
    <source>
        <dbReference type="Proteomes" id="UP000218775"/>
    </source>
</evidence>
<reference evidence="2" key="1">
    <citation type="submission" date="2017-08" db="EMBL/GenBank/DDBJ databases">
        <title>A dynamic microbial community with high functional redundancy inhabits the cold, oxic subseafloor aquifer.</title>
        <authorList>
            <person name="Tully B.J."/>
            <person name="Wheat C.G."/>
            <person name="Glazer B.T."/>
            <person name="Huber J.A."/>
        </authorList>
    </citation>
    <scope>NUCLEOTIDE SEQUENCE [LARGE SCALE GENOMIC DNA]</scope>
</reference>
<dbReference type="AlphaFoldDB" id="A0A2A4X1X7"/>
<proteinExistence type="predicted"/>
<gene>
    <name evidence="1" type="ORF">COB21_04830</name>
</gene>
<organism evidence="1 2">
    <name type="scientific">Aerophobetes bacterium</name>
    <dbReference type="NCBI Taxonomy" id="2030807"/>
    <lineage>
        <taxon>Bacteria</taxon>
        <taxon>Candidatus Aerophobota</taxon>
    </lineage>
</organism>
<accession>A0A2A4X1X7</accession>
<dbReference type="Proteomes" id="UP000218775">
    <property type="component" value="Unassembled WGS sequence"/>
</dbReference>
<name>A0A2A4X1X7_UNCAE</name>
<comment type="caution">
    <text evidence="1">The sequence shown here is derived from an EMBL/GenBank/DDBJ whole genome shotgun (WGS) entry which is preliminary data.</text>
</comment>